<dbReference type="PANTHER" id="PTHR30231">
    <property type="entry name" value="DNA POLYMERASE III SUBUNIT EPSILON"/>
    <property type="match status" value="1"/>
</dbReference>
<dbReference type="GO" id="GO:0003887">
    <property type="term" value="F:DNA-directed DNA polymerase activity"/>
    <property type="evidence" value="ECO:0007669"/>
    <property type="project" value="InterPro"/>
</dbReference>
<comment type="caution">
    <text evidence="4">The sequence shown here is derived from an EMBL/GenBank/DDBJ whole genome shotgun (WGS) entry which is preliminary data.</text>
</comment>
<dbReference type="InterPro" id="IPR047296">
    <property type="entry name" value="GIY-YIG_UvrC_Cho"/>
</dbReference>
<dbReference type="Pfam" id="PF01541">
    <property type="entry name" value="GIY-YIG"/>
    <property type="match status" value="1"/>
</dbReference>
<evidence type="ECO:0000259" key="3">
    <source>
        <dbReference type="PROSITE" id="PS50164"/>
    </source>
</evidence>
<dbReference type="PANTHER" id="PTHR30231:SF37">
    <property type="entry name" value="EXODEOXYRIBONUCLEASE 10"/>
    <property type="match status" value="1"/>
</dbReference>
<dbReference type="GO" id="GO:0008408">
    <property type="term" value="F:3'-5' exonuclease activity"/>
    <property type="evidence" value="ECO:0007669"/>
    <property type="project" value="TreeGrafter"/>
</dbReference>
<dbReference type="AlphaFoldDB" id="A0AAE3IK90"/>
<dbReference type="CDD" id="cd06127">
    <property type="entry name" value="DEDDh"/>
    <property type="match status" value="1"/>
</dbReference>
<organism evidence="4 5">
    <name type="scientific">Haoranjiania flava</name>
    <dbReference type="NCBI Taxonomy" id="1856322"/>
    <lineage>
        <taxon>Bacteria</taxon>
        <taxon>Pseudomonadati</taxon>
        <taxon>Bacteroidota</taxon>
        <taxon>Chitinophagia</taxon>
        <taxon>Chitinophagales</taxon>
        <taxon>Chitinophagaceae</taxon>
        <taxon>Haoranjiania</taxon>
    </lineage>
</organism>
<proteinExistence type="predicted"/>
<evidence type="ECO:0000256" key="2">
    <source>
        <dbReference type="ARBA" id="ARBA00026073"/>
    </source>
</evidence>
<dbReference type="InterPro" id="IPR012337">
    <property type="entry name" value="RNaseH-like_sf"/>
</dbReference>
<keyword evidence="5" id="KW-1185">Reference proteome</keyword>
<accession>A0AAE3IK90</accession>
<reference evidence="4" key="1">
    <citation type="submission" date="2022-10" db="EMBL/GenBank/DDBJ databases">
        <authorList>
            <person name="Kim H.S."/>
            <person name="Kim J.-S."/>
            <person name="Suh M.K."/>
            <person name="Eom M.K."/>
            <person name="Lee J.-S."/>
        </authorList>
    </citation>
    <scope>NUCLEOTIDE SEQUENCE</scope>
    <source>
        <strain evidence="4">LIP-5</strain>
    </source>
</reference>
<dbReference type="Gene3D" id="3.40.1440.10">
    <property type="entry name" value="GIY-YIG endonuclease"/>
    <property type="match status" value="1"/>
</dbReference>
<dbReference type="NCBIfam" id="TIGR00573">
    <property type="entry name" value="dnaq"/>
    <property type="match status" value="1"/>
</dbReference>
<dbReference type="Gene3D" id="3.30.420.10">
    <property type="entry name" value="Ribonuclease H-like superfamily/Ribonuclease H"/>
    <property type="match status" value="1"/>
</dbReference>
<dbReference type="SUPFAM" id="SSF53098">
    <property type="entry name" value="Ribonuclease H-like"/>
    <property type="match status" value="1"/>
</dbReference>
<dbReference type="GO" id="GO:0006289">
    <property type="term" value="P:nucleotide-excision repair"/>
    <property type="evidence" value="ECO:0007669"/>
    <property type="project" value="InterPro"/>
</dbReference>
<dbReference type="Proteomes" id="UP001209317">
    <property type="component" value="Unassembled WGS sequence"/>
</dbReference>
<comment type="subunit">
    <text evidence="2">DNA polymerase III contains a core (composed of alpha, epsilon and theta chains) that associates with a tau subunit. This core dimerizes to form the POLIII' complex. PolIII' associates with the gamma complex (composed of gamma, delta, delta', psi and chi chains) and with the beta chain to form the complete DNA polymerase III complex.</text>
</comment>
<keyword evidence="4" id="KW-0269">Exonuclease</keyword>
<name>A0AAE3IK90_9BACT</name>
<dbReference type="SMART" id="SM00479">
    <property type="entry name" value="EXOIII"/>
    <property type="match status" value="1"/>
</dbReference>
<dbReference type="InterPro" id="IPR036397">
    <property type="entry name" value="RNaseH_sf"/>
</dbReference>
<sequence length="458" mass="52305">MEYAIVDIETTGGYAAGSGITEIAILIHNGESIVGKYETLINPQRRIPRYIEALTGISDEMVEDAPAFEDVAAKIFNLLSGRIFVAHNVNFDYSFIKHFLEKSGYNYTAPKLCTVRMARKIFPGMLTYSLGKLCHALNIPVINRHRAGGDAEATAVLFSKLLEGDKDGHISMMLKKGSKEQQLPPYVVKEDFDKLPSSPGIYYFKDRRGKIIYIGKAKNLRKRVLSHFTGTNPQAQRQHFLRYIHRIDFEVCSTELMALILEAVEIQRVWPQYNRAIKRFEPKYGLFLYEDLNGFARLAIGKFNKSHIPVQIFSNRVQAYNRLHYLVKKFGLCYELCFMGSCDNCRDAKCKKHSQELYNKVVMQAVASLTHEAPSYCIIENGRSNDEYSCILVDKGIFFGMGYISAHNDNVSFEDIKQQLKNYPSTDYIMCLIDKHREGCDKARIIHKHEQPLSADND</sequence>
<dbReference type="GO" id="GO:0003677">
    <property type="term" value="F:DNA binding"/>
    <property type="evidence" value="ECO:0007669"/>
    <property type="project" value="InterPro"/>
</dbReference>
<dbReference type="PROSITE" id="PS50164">
    <property type="entry name" value="GIY_YIG"/>
    <property type="match status" value="1"/>
</dbReference>
<dbReference type="RefSeq" id="WP_263037143.1">
    <property type="nucleotide sequence ID" value="NZ_JAOTPL010000004.1"/>
</dbReference>
<evidence type="ECO:0000313" key="5">
    <source>
        <dbReference type="Proteomes" id="UP001209317"/>
    </source>
</evidence>
<dbReference type="InterPro" id="IPR006054">
    <property type="entry name" value="DnaQ"/>
</dbReference>
<dbReference type="CDD" id="cd10434">
    <property type="entry name" value="GIY-YIG_UvrC_Cho"/>
    <property type="match status" value="1"/>
</dbReference>
<keyword evidence="4" id="KW-0540">Nuclease</keyword>
<dbReference type="InterPro" id="IPR000305">
    <property type="entry name" value="GIY-YIG_endonuc"/>
</dbReference>
<feature type="domain" description="GIY-YIG" evidence="3">
    <location>
        <begin position="197"/>
        <end position="275"/>
    </location>
</feature>
<protein>
    <submittedName>
        <fullName evidence="4">Exonuclease domain-containing protein</fullName>
    </submittedName>
</protein>
<dbReference type="SUPFAM" id="SSF82771">
    <property type="entry name" value="GIY-YIG endonuclease"/>
    <property type="match status" value="1"/>
</dbReference>
<dbReference type="Pfam" id="PF00929">
    <property type="entry name" value="RNase_T"/>
    <property type="match status" value="1"/>
</dbReference>
<evidence type="ECO:0000256" key="1">
    <source>
        <dbReference type="ARBA" id="ARBA00025483"/>
    </source>
</evidence>
<dbReference type="InterPro" id="IPR035901">
    <property type="entry name" value="GIY-YIG_endonuc_sf"/>
</dbReference>
<dbReference type="FunFam" id="3.30.420.10:FF:000045">
    <property type="entry name" value="3'-5' exonuclease DinG"/>
    <property type="match status" value="1"/>
</dbReference>
<dbReference type="EMBL" id="JAOTPL010000004">
    <property type="protein sequence ID" value="MCU7693655.1"/>
    <property type="molecule type" value="Genomic_DNA"/>
</dbReference>
<gene>
    <name evidence="4" type="ORF">OD355_03890</name>
</gene>
<evidence type="ECO:0000313" key="4">
    <source>
        <dbReference type="EMBL" id="MCU7693655.1"/>
    </source>
</evidence>
<dbReference type="GO" id="GO:0005829">
    <property type="term" value="C:cytosol"/>
    <property type="evidence" value="ECO:0007669"/>
    <property type="project" value="TreeGrafter"/>
</dbReference>
<dbReference type="SMART" id="SM00465">
    <property type="entry name" value="GIYc"/>
    <property type="match status" value="1"/>
</dbReference>
<dbReference type="GO" id="GO:0045004">
    <property type="term" value="P:DNA replication proofreading"/>
    <property type="evidence" value="ECO:0007669"/>
    <property type="project" value="TreeGrafter"/>
</dbReference>
<comment type="function">
    <text evidence="1">DNA polymerase III is a complex, multichain enzyme responsible for most of the replicative synthesis in bacteria. The epsilon subunit contain the editing function and is a proofreading 3'-5' exonuclease.</text>
</comment>
<keyword evidence="4" id="KW-0378">Hydrolase</keyword>
<dbReference type="InterPro" id="IPR013520">
    <property type="entry name" value="Ribonucl_H"/>
</dbReference>